<evidence type="ECO:0000313" key="2">
    <source>
        <dbReference type="EMBL" id="KAL3764732.1"/>
    </source>
</evidence>
<dbReference type="Pfam" id="PF00069">
    <property type="entry name" value="Pkinase"/>
    <property type="match status" value="1"/>
</dbReference>
<evidence type="ECO:0000313" key="3">
    <source>
        <dbReference type="Proteomes" id="UP001530400"/>
    </source>
</evidence>
<dbReference type="PROSITE" id="PS50011">
    <property type="entry name" value="PROTEIN_KINASE_DOM"/>
    <property type="match status" value="1"/>
</dbReference>
<feature type="domain" description="Protein kinase" evidence="1">
    <location>
        <begin position="1"/>
        <end position="152"/>
    </location>
</feature>
<dbReference type="PANTHER" id="PTHR23257">
    <property type="entry name" value="SERINE-THREONINE PROTEIN KINASE"/>
    <property type="match status" value="1"/>
</dbReference>
<dbReference type="InterPro" id="IPR050167">
    <property type="entry name" value="Ser_Thr_protein_kinase"/>
</dbReference>
<dbReference type="InterPro" id="IPR008271">
    <property type="entry name" value="Ser/Thr_kinase_AS"/>
</dbReference>
<gene>
    <name evidence="2" type="ORF">ACHAWO_008727</name>
</gene>
<reference evidence="2 3" key="1">
    <citation type="submission" date="2024-10" db="EMBL/GenBank/DDBJ databases">
        <title>Updated reference genomes for cyclostephanoid diatoms.</title>
        <authorList>
            <person name="Roberts W.R."/>
            <person name="Alverson A.J."/>
        </authorList>
    </citation>
    <scope>NUCLEOTIDE SEQUENCE [LARGE SCALE GENOMIC DNA]</scope>
    <source>
        <strain evidence="2 3">AJA010-31</strain>
    </source>
</reference>
<keyword evidence="3" id="KW-1185">Reference proteome</keyword>
<proteinExistence type="predicted"/>
<name>A0ABD3MML0_9STRA</name>
<dbReference type="EMBL" id="JALLPJ020001414">
    <property type="protein sequence ID" value="KAL3764732.1"/>
    <property type="molecule type" value="Genomic_DNA"/>
</dbReference>
<organism evidence="2 3">
    <name type="scientific">Cyclotella atomus</name>
    <dbReference type="NCBI Taxonomy" id="382360"/>
    <lineage>
        <taxon>Eukaryota</taxon>
        <taxon>Sar</taxon>
        <taxon>Stramenopiles</taxon>
        <taxon>Ochrophyta</taxon>
        <taxon>Bacillariophyta</taxon>
        <taxon>Coscinodiscophyceae</taxon>
        <taxon>Thalassiosirophycidae</taxon>
        <taxon>Stephanodiscales</taxon>
        <taxon>Stephanodiscaceae</taxon>
        <taxon>Cyclotella</taxon>
    </lineage>
</organism>
<evidence type="ECO:0000259" key="1">
    <source>
        <dbReference type="PROSITE" id="PS50011"/>
    </source>
</evidence>
<accession>A0ABD3MML0</accession>
<dbReference type="PANTHER" id="PTHR23257:SF891">
    <property type="entry name" value="INTEGRIN-LINKED PROTEIN KINASE FAMILY"/>
    <property type="match status" value="1"/>
</dbReference>
<dbReference type="InterPro" id="IPR011009">
    <property type="entry name" value="Kinase-like_dom_sf"/>
</dbReference>
<dbReference type="AlphaFoldDB" id="A0ABD3MML0"/>
<dbReference type="PROSITE" id="PS00108">
    <property type="entry name" value="PROTEIN_KINASE_ST"/>
    <property type="match status" value="1"/>
</dbReference>
<protein>
    <recommendedName>
        <fullName evidence="1">Protein kinase domain-containing protein</fullName>
    </recommendedName>
</protein>
<dbReference type="SMART" id="SM00220">
    <property type="entry name" value="S_TKc"/>
    <property type="match status" value="1"/>
</dbReference>
<comment type="caution">
    <text evidence="2">The sequence shown here is derived from an EMBL/GenBank/DDBJ whole genome shotgun (WGS) entry which is preliminary data.</text>
</comment>
<sequence>MKYSLLDIFRANHIINTQIPKRTQVIYAQQLAQGMNHLHKCRPPIIHRDLKPANLLIDFSGTLKITDFGLAKIQPNPEQTDKEVFMMTGETGSYRFMAPEVYLHEEYTETVDVNSYSMILYYMLCGIAPWHGLSGVDAATKAAVNGKRSVIP</sequence>
<dbReference type="Proteomes" id="UP001530400">
    <property type="component" value="Unassembled WGS sequence"/>
</dbReference>
<dbReference type="SUPFAM" id="SSF56112">
    <property type="entry name" value="Protein kinase-like (PK-like)"/>
    <property type="match status" value="1"/>
</dbReference>
<dbReference type="InterPro" id="IPR000719">
    <property type="entry name" value="Prot_kinase_dom"/>
</dbReference>
<dbReference type="Gene3D" id="1.10.510.10">
    <property type="entry name" value="Transferase(Phosphotransferase) domain 1"/>
    <property type="match status" value="1"/>
</dbReference>